<evidence type="ECO:0000256" key="1">
    <source>
        <dbReference type="SAM" id="MobiDB-lite"/>
    </source>
</evidence>
<keyword evidence="3" id="KW-1185">Reference proteome</keyword>
<feature type="region of interest" description="Disordered" evidence="1">
    <location>
        <begin position="1"/>
        <end position="66"/>
    </location>
</feature>
<evidence type="ECO:0000313" key="3">
    <source>
        <dbReference type="Proteomes" id="UP000326396"/>
    </source>
</evidence>
<dbReference type="EMBL" id="SZYD01000007">
    <property type="protein sequence ID" value="KAD5802324.1"/>
    <property type="molecule type" value="Genomic_DNA"/>
</dbReference>
<feature type="compositionally biased region" description="Low complexity" evidence="1">
    <location>
        <begin position="1"/>
        <end position="21"/>
    </location>
</feature>
<sequence length="121" mass="13770">MDLGRASTAEATASTAEATPETTDDDDNKRKQEPPQGSTTSRQIVPFKIRGPFRRRHTAARRRSDEPALNTYFPIVEWSYLSTEKPCRQPGFDELDEDEGGDWFRGLRTCVFKPPWPNPTL</sequence>
<accession>A0A5N6NZA2</accession>
<evidence type="ECO:0000313" key="2">
    <source>
        <dbReference type="EMBL" id="KAD5802324.1"/>
    </source>
</evidence>
<organism evidence="2 3">
    <name type="scientific">Mikania micrantha</name>
    <name type="common">bitter vine</name>
    <dbReference type="NCBI Taxonomy" id="192012"/>
    <lineage>
        <taxon>Eukaryota</taxon>
        <taxon>Viridiplantae</taxon>
        <taxon>Streptophyta</taxon>
        <taxon>Embryophyta</taxon>
        <taxon>Tracheophyta</taxon>
        <taxon>Spermatophyta</taxon>
        <taxon>Magnoliopsida</taxon>
        <taxon>eudicotyledons</taxon>
        <taxon>Gunneridae</taxon>
        <taxon>Pentapetalae</taxon>
        <taxon>asterids</taxon>
        <taxon>campanulids</taxon>
        <taxon>Asterales</taxon>
        <taxon>Asteraceae</taxon>
        <taxon>Asteroideae</taxon>
        <taxon>Heliantheae alliance</taxon>
        <taxon>Eupatorieae</taxon>
        <taxon>Mikania</taxon>
    </lineage>
</organism>
<gene>
    <name evidence="2" type="ORF">E3N88_13684</name>
</gene>
<feature type="compositionally biased region" description="Basic residues" evidence="1">
    <location>
        <begin position="51"/>
        <end position="61"/>
    </location>
</feature>
<name>A0A5N6NZA2_9ASTR</name>
<dbReference type="AlphaFoldDB" id="A0A5N6NZA2"/>
<protein>
    <submittedName>
        <fullName evidence="2">Uncharacterized protein</fullName>
    </submittedName>
</protein>
<dbReference type="Proteomes" id="UP000326396">
    <property type="component" value="Linkage Group LG15"/>
</dbReference>
<comment type="caution">
    <text evidence="2">The sequence shown here is derived from an EMBL/GenBank/DDBJ whole genome shotgun (WGS) entry which is preliminary data.</text>
</comment>
<reference evidence="2 3" key="1">
    <citation type="submission" date="2019-05" db="EMBL/GenBank/DDBJ databases">
        <title>Mikania micrantha, genome provides insights into the molecular mechanism of rapid growth.</title>
        <authorList>
            <person name="Liu B."/>
        </authorList>
    </citation>
    <scope>NUCLEOTIDE SEQUENCE [LARGE SCALE GENOMIC DNA]</scope>
    <source>
        <strain evidence="2">NLD-2019</strain>
        <tissue evidence="2">Leaf</tissue>
    </source>
</reference>
<proteinExistence type="predicted"/>